<name>A0ABR9KVE9_9ACTN</name>
<evidence type="ECO:0000313" key="3">
    <source>
        <dbReference type="Proteomes" id="UP000661607"/>
    </source>
</evidence>
<organism evidence="2 3">
    <name type="scientific">Nonomuraea africana</name>
    <dbReference type="NCBI Taxonomy" id="46171"/>
    <lineage>
        <taxon>Bacteria</taxon>
        <taxon>Bacillati</taxon>
        <taxon>Actinomycetota</taxon>
        <taxon>Actinomycetes</taxon>
        <taxon>Streptosporangiales</taxon>
        <taxon>Streptosporangiaceae</taxon>
        <taxon>Nonomuraea</taxon>
    </lineage>
</organism>
<dbReference type="InterPro" id="IPR016040">
    <property type="entry name" value="NAD(P)-bd_dom"/>
</dbReference>
<evidence type="ECO:0000313" key="2">
    <source>
        <dbReference type="EMBL" id="MBE1565975.1"/>
    </source>
</evidence>
<dbReference type="InterPro" id="IPR036291">
    <property type="entry name" value="NAD(P)-bd_dom_sf"/>
</dbReference>
<dbReference type="Gene3D" id="3.40.50.720">
    <property type="entry name" value="NAD(P)-binding Rossmann-like Domain"/>
    <property type="match status" value="1"/>
</dbReference>
<dbReference type="EMBL" id="JADBEF010000001">
    <property type="protein sequence ID" value="MBE1565975.1"/>
    <property type="molecule type" value="Genomic_DNA"/>
</dbReference>
<sequence>MKLVIFGANGPTGRLATAQALTEGHTVTAVTRHPEAFPINDPALDVAKADALDSEAVDRAVAGHDAVISTLGVPYGSENTTMFSESATNIIEAMAAHRIRRLVCVTSTGVPMKPPPGETLVYRKVIIPLLLRMGRPLYEDAGRMEKIVARTDLDWTVIRPSGLFDGGAVTDYTVGPPQMIGRFTSRRDLADALIREAVEDRNVRSIIEVITTEGTPSVYRVFLKEALRIGSGSA</sequence>
<dbReference type="RefSeq" id="WP_192780089.1">
    <property type="nucleotide sequence ID" value="NZ_BAAASY010000010.1"/>
</dbReference>
<gene>
    <name evidence="2" type="ORF">H4W81_008754</name>
</gene>
<dbReference type="InterPro" id="IPR051606">
    <property type="entry name" value="Polyketide_Oxido-like"/>
</dbReference>
<protein>
    <submittedName>
        <fullName evidence="2">NADH-flavin reductase</fullName>
    </submittedName>
</protein>
<dbReference type="PANTHER" id="PTHR43355">
    <property type="entry name" value="FLAVIN REDUCTASE (NADPH)"/>
    <property type="match status" value="1"/>
</dbReference>
<dbReference type="CDD" id="cd05244">
    <property type="entry name" value="BVR-B_like_SDR_a"/>
    <property type="match status" value="1"/>
</dbReference>
<dbReference type="PANTHER" id="PTHR43355:SF2">
    <property type="entry name" value="FLAVIN REDUCTASE (NADPH)"/>
    <property type="match status" value="1"/>
</dbReference>
<dbReference type="Pfam" id="PF13460">
    <property type="entry name" value="NAD_binding_10"/>
    <property type="match status" value="1"/>
</dbReference>
<dbReference type="Proteomes" id="UP000661607">
    <property type="component" value="Unassembled WGS sequence"/>
</dbReference>
<proteinExistence type="predicted"/>
<reference evidence="2 3" key="1">
    <citation type="submission" date="2020-10" db="EMBL/GenBank/DDBJ databases">
        <title>Sequencing the genomes of 1000 actinobacteria strains.</title>
        <authorList>
            <person name="Klenk H.-P."/>
        </authorList>
    </citation>
    <scope>NUCLEOTIDE SEQUENCE [LARGE SCALE GENOMIC DNA]</scope>
    <source>
        <strain evidence="2 3">DSM 43748</strain>
    </source>
</reference>
<evidence type="ECO:0000259" key="1">
    <source>
        <dbReference type="Pfam" id="PF13460"/>
    </source>
</evidence>
<comment type="caution">
    <text evidence="2">The sequence shown here is derived from an EMBL/GenBank/DDBJ whole genome shotgun (WGS) entry which is preliminary data.</text>
</comment>
<keyword evidence="3" id="KW-1185">Reference proteome</keyword>
<accession>A0ABR9KVE9</accession>
<feature type="domain" description="NAD(P)-binding" evidence="1">
    <location>
        <begin position="7"/>
        <end position="195"/>
    </location>
</feature>
<dbReference type="SUPFAM" id="SSF51735">
    <property type="entry name" value="NAD(P)-binding Rossmann-fold domains"/>
    <property type="match status" value="1"/>
</dbReference>